<accession>A0A812CM34</accession>
<feature type="transmembrane region" description="Helical" evidence="2">
    <location>
        <begin position="328"/>
        <end position="349"/>
    </location>
</feature>
<proteinExistence type="predicted"/>
<keyword evidence="2" id="KW-0472">Membrane</keyword>
<name>A0A812CM34_ACAPH</name>
<dbReference type="PANTHER" id="PTHR33772">
    <property type="entry name" value="THYMUS, BRAIN AND TESTES-ASSOCIATED"/>
    <property type="match status" value="1"/>
</dbReference>
<protein>
    <recommendedName>
        <fullName evidence="5">Protein TBATA</fullName>
    </recommendedName>
</protein>
<feature type="transmembrane region" description="Helical" evidence="2">
    <location>
        <begin position="463"/>
        <end position="484"/>
    </location>
</feature>
<feature type="region of interest" description="Disordered" evidence="1">
    <location>
        <begin position="99"/>
        <end position="127"/>
    </location>
</feature>
<feature type="region of interest" description="Disordered" evidence="1">
    <location>
        <begin position="198"/>
        <end position="221"/>
    </location>
</feature>
<keyword evidence="4" id="KW-1185">Reference proteome</keyword>
<dbReference type="EMBL" id="CAHIKZ030001587">
    <property type="protein sequence ID" value="CAE1268907.1"/>
    <property type="molecule type" value="Genomic_DNA"/>
</dbReference>
<dbReference type="PANTHER" id="PTHR33772:SF1">
    <property type="entry name" value="PROTEIN TBATA"/>
    <property type="match status" value="1"/>
</dbReference>
<evidence type="ECO:0000256" key="2">
    <source>
        <dbReference type="SAM" id="Phobius"/>
    </source>
</evidence>
<dbReference type="OrthoDB" id="9982103at2759"/>
<reference evidence="3" key="1">
    <citation type="submission" date="2021-01" db="EMBL/GenBank/DDBJ databases">
        <authorList>
            <person name="Li R."/>
            <person name="Bekaert M."/>
        </authorList>
    </citation>
    <scope>NUCLEOTIDE SEQUENCE</scope>
    <source>
        <strain evidence="3">Farmed</strain>
    </source>
</reference>
<feature type="transmembrane region" description="Helical" evidence="2">
    <location>
        <begin position="491"/>
        <end position="514"/>
    </location>
</feature>
<dbReference type="Proteomes" id="UP000597762">
    <property type="component" value="Unassembled WGS sequence"/>
</dbReference>
<evidence type="ECO:0000256" key="1">
    <source>
        <dbReference type="SAM" id="MobiDB-lite"/>
    </source>
</evidence>
<sequence length="545" mass="63947">MFLFSGLLDVPICIVVDNVDPPSRPQTKSSRLWTGSLSNVDRFKGLKQFYKEKVLPKHGPLAQMESWREELHNFTNQLGFSPSYVLPGRLQEGLPEARSRTGANMYSSETGRLIPPPSRAMSRQGPRHSLKERLFNQMSEQSYQTEMENQVLTMLCQILNTDDVNTVQGWLMCAGDKERTLVSELIKAAIGSQLEEATRPPEIADHRSKPETSLPPIMETGNIENGQVENKRTTHKVDRLILETPRPITGMQKGLEENSIRRSNRKKQEIIESTTPAVYESQDKTALDTIKAPVTETFRRMKQVPVERLTNPDIKSNGRQHEITSPEVFLISSFFFFLLVSISLASYGTRPQGEARNLDKCYYNRPRSRLLRYYSLSQLVMLTFSYFFLSSDHSFHIFFVRFFSIHFFLYTFFSSFFLSLCVSFLSIYLISTGISFLFFLPFFLSFFLFFFFLYVFFSLSERFFYFLFFVYFSFFWVPFFTFSFSKRSFPFFLCTFLSLLLEVFSFLVRFVLFFTFCVRFFIFLHKLLSLIYFFHCFYFSLKYFS</sequence>
<feature type="transmembrane region" description="Helical" evidence="2">
    <location>
        <begin position="409"/>
        <end position="430"/>
    </location>
</feature>
<feature type="transmembrane region" description="Helical" evidence="2">
    <location>
        <begin position="437"/>
        <end position="457"/>
    </location>
</feature>
<evidence type="ECO:0008006" key="5">
    <source>
        <dbReference type="Google" id="ProtNLM"/>
    </source>
</evidence>
<feature type="transmembrane region" description="Helical" evidence="2">
    <location>
        <begin position="370"/>
        <end position="389"/>
    </location>
</feature>
<dbReference type="AlphaFoldDB" id="A0A812CM34"/>
<dbReference type="InterPro" id="IPR037394">
    <property type="entry name" value="TBATA-like"/>
</dbReference>
<feature type="transmembrane region" description="Helical" evidence="2">
    <location>
        <begin position="520"/>
        <end position="541"/>
    </location>
</feature>
<gene>
    <name evidence="3" type="ORF">SPHA_36313</name>
</gene>
<evidence type="ECO:0000313" key="4">
    <source>
        <dbReference type="Proteomes" id="UP000597762"/>
    </source>
</evidence>
<keyword evidence="2" id="KW-0812">Transmembrane</keyword>
<feature type="compositionally biased region" description="Polar residues" evidence="1">
    <location>
        <begin position="101"/>
        <end position="110"/>
    </location>
</feature>
<organism evidence="3 4">
    <name type="scientific">Acanthosepion pharaonis</name>
    <name type="common">Pharaoh cuttlefish</name>
    <name type="synonym">Sepia pharaonis</name>
    <dbReference type="NCBI Taxonomy" id="158019"/>
    <lineage>
        <taxon>Eukaryota</taxon>
        <taxon>Metazoa</taxon>
        <taxon>Spiralia</taxon>
        <taxon>Lophotrochozoa</taxon>
        <taxon>Mollusca</taxon>
        <taxon>Cephalopoda</taxon>
        <taxon>Coleoidea</taxon>
        <taxon>Decapodiformes</taxon>
        <taxon>Sepiida</taxon>
        <taxon>Sepiina</taxon>
        <taxon>Sepiidae</taxon>
        <taxon>Acanthosepion</taxon>
    </lineage>
</organism>
<dbReference type="Pfam" id="PF15256">
    <property type="entry name" value="SPATIAL"/>
    <property type="match status" value="1"/>
</dbReference>
<comment type="caution">
    <text evidence="3">The sequence shown here is derived from an EMBL/GenBank/DDBJ whole genome shotgun (WGS) entry which is preliminary data.</text>
</comment>
<evidence type="ECO:0000313" key="3">
    <source>
        <dbReference type="EMBL" id="CAE1268907.1"/>
    </source>
</evidence>
<feature type="compositionally biased region" description="Basic and acidic residues" evidence="1">
    <location>
        <begin position="198"/>
        <end position="210"/>
    </location>
</feature>
<keyword evidence="2" id="KW-1133">Transmembrane helix</keyword>